<gene>
    <name evidence="1" type="ORF">SAMN05444370_1632</name>
</gene>
<proteinExistence type="predicted"/>
<accession>A0A1H4GFE1</accession>
<name>A0A1H4GFE1_9RHOB</name>
<dbReference type="AlphaFoldDB" id="A0A1H4GFE1"/>
<dbReference type="EMBL" id="FNQM01000063">
    <property type="protein sequence ID" value="SEB08254.1"/>
    <property type="molecule type" value="Genomic_DNA"/>
</dbReference>
<dbReference type="Proteomes" id="UP000198703">
    <property type="component" value="Unassembled WGS sequence"/>
</dbReference>
<dbReference type="RefSeq" id="WP_093257102.1">
    <property type="nucleotide sequence ID" value="NZ_FNQM01000063.1"/>
</dbReference>
<evidence type="ECO:0000313" key="1">
    <source>
        <dbReference type="EMBL" id="SEB08254.1"/>
    </source>
</evidence>
<keyword evidence="2" id="KW-1185">Reference proteome</keyword>
<evidence type="ECO:0000313" key="2">
    <source>
        <dbReference type="Proteomes" id="UP000198703"/>
    </source>
</evidence>
<sequence length="287" mass="32356">MRSDEEEQRLARLEEAVVLLTKLSEPKPKSWWDWVPTEKIRDFIYIIGVPALIFKAFLEFDEYFTSREANSLAERREAAISRLDQLQDINSEIYRLQTEGKGDTAFALIEAKRGQIARLTDTVYLEWQEQPEMLKRFDLNALAEALLVQDRTDDALRVAEAVSAEGLSPIAAIDQQILKARIQFALGPAHDIEAARQHLRDAVPLIDGVVREGSKFLMQEKMLQVRVLNEGWLSQPCEAILPMAVALRELRAFNAEAGATDDSFQSELTASAVEAKCDGQSSRNILP</sequence>
<protein>
    <submittedName>
        <fullName evidence="1">Uncharacterized protein</fullName>
    </submittedName>
</protein>
<organism evidence="1 2">
    <name type="scientific">Rubrimonas cliftonensis</name>
    <dbReference type="NCBI Taxonomy" id="89524"/>
    <lineage>
        <taxon>Bacteria</taxon>
        <taxon>Pseudomonadati</taxon>
        <taxon>Pseudomonadota</taxon>
        <taxon>Alphaproteobacteria</taxon>
        <taxon>Rhodobacterales</taxon>
        <taxon>Paracoccaceae</taxon>
        <taxon>Rubrimonas</taxon>
    </lineage>
</organism>
<dbReference type="OrthoDB" id="9812811at2"/>
<reference evidence="1 2" key="1">
    <citation type="submission" date="2016-10" db="EMBL/GenBank/DDBJ databases">
        <authorList>
            <person name="de Groot N.N."/>
        </authorList>
    </citation>
    <scope>NUCLEOTIDE SEQUENCE [LARGE SCALE GENOMIC DNA]</scope>
    <source>
        <strain evidence="1 2">DSM 15345</strain>
    </source>
</reference>